<sequence>MSPQAHDPVAHDTVFIDSLSISSTIGRDWWGRTRPQPLFVTLHLHLQPGYLDKAGASDDVRDSVHYGQLCKSIMGLAYGPDAQEFDGPRDLARAVVKTAFALTGAFAAQRAVVAVKSEKLIPLAGEFTLEISTSYAQEIIEGTESVRVTIKDLVLFTIIGVNTPEREAKQRVIISIIVHEKAGHGSPVDYAALSALIANDLGASSHLTLEKFVLETTRYICLYSETIEVVTVKAEKPSALSFAQAAGVQMTRARAAFLQDGRLQRAVTSVSVAGSKHTPTQ</sequence>
<dbReference type="Pfam" id="PF02152">
    <property type="entry name" value="FolB"/>
    <property type="match status" value="2"/>
</dbReference>
<keyword evidence="5" id="KW-0289">Folate biosynthesis</keyword>
<reference evidence="9 10" key="1">
    <citation type="journal article" date="2021" name="Environ. Microbiol.">
        <title>Gene family expansions and transcriptome signatures uncover fungal adaptations to wood decay.</title>
        <authorList>
            <person name="Hage H."/>
            <person name="Miyauchi S."/>
            <person name="Viragh M."/>
            <person name="Drula E."/>
            <person name="Min B."/>
            <person name="Chaduli D."/>
            <person name="Navarro D."/>
            <person name="Favel A."/>
            <person name="Norest M."/>
            <person name="Lesage-Meessen L."/>
            <person name="Balint B."/>
            <person name="Merenyi Z."/>
            <person name="de Eugenio L."/>
            <person name="Morin E."/>
            <person name="Martinez A.T."/>
            <person name="Baldrian P."/>
            <person name="Stursova M."/>
            <person name="Martinez M.J."/>
            <person name="Novotny C."/>
            <person name="Magnuson J.K."/>
            <person name="Spatafora J.W."/>
            <person name="Maurice S."/>
            <person name="Pangilinan J."/>
            <person name="Andreopoulos W."/>
            <person name="LaButti K."/>
            <person name="Hundley H."/>
            <person name="Na H."/>
            <person name="Kuo A."/>
            <person name="Barry K."/>
            <person name="Lipzen A."/>
            <person name="Henrissat B."/>
            <person name="Riley R."/>
            <person name="Ahrendt S."/>
            <person name="Nagy L.G."/>
            <person name="Grigoriev I.V."/>
            <person name="Martin F."/>
            <person name="Rosso M.N."/>
        </authorList>
    </citation>
    <scope>NUCLEOTIDE SEQUENCE [LARGE SCALE GENOMIC DNA]</scope>
    <source>
        <strain evidence="9 10">CIRM-BRFM 1785</strain>
    </source>
</reference>
<evidence type="ECO:0000256" key="1">
    <source>
        <dbReference type="ARBA" id="ARBA00001353"/>
    </source>
</evidence>
<dbReference type="PANTHER" id="PTHR42844">
    <property type="entry name" value="DIHYDRONEOPTERIN ALDOLASE 1-RELATED"/>
    <property type="match status" value="1"/>
</dbReference>
<dbReference type="InterPro" id="IPR006156">
    <property type="entry name" value="Dihydroneopterin_aldolase"/>
</dbReference>
<protein>
    <recommendedName>
        <fullName evidence="4">dihydroneopterin aldolase</fullName>
        <ecNumber evidence="4">4.1.2.25</ecNumber>
    </recommendedName>
    <alternativeName>
        <fullName evidence="7">7,8-dihydroneopterin aldolase</fullName>
    </alternativeName>
</protein>
<dbReference type="EMBL" id="JADCUA010000008">
    <property type="protein sequence ID" value="KAH9837831.1"/>
    <property type="molecule type" value="Genomic_DNA"/>
</dbReference>
<keyword evidence="10" id="KW-1185">Reference proteome</keyword>
<evidence type="ECO:0000256" key="5">
    <source>
        <dbReference type="ARBA" id="ARBA00022909"/>
    </source>
</evidence>
<evidence type="ECO:0000256" key="6">
    <source>
        <dbReference type="ARBA" id="ARBA00023239"/>
    </source>
</evidence>
<comment type="similarity">
    <text evidence="3">Belongs to the DHNA family.</text>
</comment>
<dbReference type="SUPFAM" id="SSF55620">
    <property type="entry name" value="Tetrahydrobiopterin biosynthesis enzymes-like"/>
    <property type="match status" value="2"/>
</dbReference>
<dbReference type="InterPro" id="IPR043133">
    <property type="entry name" value="GTP-CH-I_C/QueF"/>
</dbReference>
<proteinExistence type="inferred from homology"/>
<feature type="domain" description="Dihydroneopterin aldolase/epimerase" evidence="8">
    <location>
        <begin position="148"/>
        <end position="252"/>
    </location>
</feature>
<dbReference type="RefSeq" id="XP_047779869.1">
    <property type="nucleotide sequence ID" value="XM_047919382.1"/>
</dbReference>
<comment type="catalytic activity">
    <reaction evidence="1">
        <text>7,8-dihydroneopterin = 6-hydroxymethyl-7,8-dihydropterin + glycolaldehyde</text>
        <dbReference type="Rhea" id="RHEA:10540"/>
        <dbReference type="ChEBI" id="CHEBI:17001"/>
        <dbReference type="ChEBI" id="CHEBI:17071"/>
        <dbReference type="ChEBI" id="CHEBI:44841"/>
        <dbReference type="EC" id="4.1.2.25"/>
    </reaction>
</comment>
<evidence type="ECO:0000256" key="2">
    <source>
        <dbReference type="ARBA" id="ARBA00005013"/>
    </source>
</evidence>
<dbReference type="GeneID" id="72000114"/>
<dbReference type="SMART" id="SM00905">
    <property type="entry name" value="FolB"/>
    <property type="match status" value="2"/>
</dbReference>
<evidence type="ECO:0000256" key="3">
    <source>
        <dbReference type="ARBA" id="ARBA00005708"/>
    </source>
</evidence>
<dbReference type="PANTHER" id="PTHR42844:SF1">
    <property type="entry name" value="DIHYDRONEOPTERIN ALDOLASE 1-RELATED"/>
    <property type="match status" value="1"/>
</dbReference>
<evidence type="ECO:0000313" key="10">
    <source>
        <dbReference type="Proteomes" id="UP000814176"/>
    </source>
</evidence>
<comment type="caution">
    <text evidence="9">The sequence shown here is derived from an EMBL/GenBank/DDBJ whole genome shotgun (WGS) entry which is preliminary data.</text>
</comment>
<feature type="domain" description="Dihydroneopterin aldolase/epimerase" evidence="8">
    <location>
        <begin position="14"/>
        <end position="133"/>
    </location>
</feature>
<dbReference type="Gene3D" id="3.30.1130.10">
    <property type="match status" value="2"/>
</dbReference>
<evidence type="ECO:0000313" key="9">
    <source>
        <dbReference type="EMBL" id="KAH9837831.1"/>
    </source>
</evidence>
<name>A0ABQ8KIN9_9APHY</name>
<dbReference type="InterPro" id="IPR006157">
    <property type="entry name" value="FolB_dom"/>
</dbReference>
<organism evidence="9 10">
    <name type="scientific">Rhodofomes roseus</name>
    <dbReference type="NCBI Taxonomy" id="34475"/>
    <lineage>
        <taxon>Eukaryota</taxon>
        <taxon>Fungi</taxon>
        <taxon>Dikarya</taxon>
        <taxon>Basidiomycota</taxon>
        <taxon>Agaricomycotina</taxon>
        <taxon>Agaricomycetes</taxon>
        <taxon>Polyporales</taxon>
        <taxon>Rhodofomes</taxon>
    </lineage>
</organism>
<evidence type="ECO:0000259" key="8">
    <source>
        <dbReference type="SMART" id="SM00905"/>
    </source>
</evidence>
<comment type="pathway">
    <text evidence="2">Cofactor biosynthesis; tetrahydrofolate biosynthesis; 2-amino-4-hydroxy-6-hydroxymethyl-7,8-dihydropteridine diphosphate from 7,8-dihydroneopterin triphosphate: step 3/4.</text>
</comment>
<evidence type="ECO:0000256" key="4">
    <source>
        <dbReference type="ARBA" id="ARBA00013043"/>
    </source>
</evidence>
<keyword evidence="6" id="KW-0456">Lyase</keyword>
<dbReference type="EC" id="4.1.2.25" evidence="4"/>
<evidence type="ECO:0000256" key="7">
    <source>
        <dbReference type="ARBA" id="ARBA00032903"/>
    </source>
</evidence>
<dbReference type="Proteomes" id="UP000814176">
    <property type="component" value="Unassembled WGS sequence"/>
</dbReference>
<gene>
    <name evidence="9" type="ORF">C8Q71DRAFT_563575</name>
</gene>
<accession>A0ABQ8KIN9</accession>